<evidence type="ECO:0000256" key="1">
    <source>
        <dbReference type="ARBA" id="ARBA00004167"/>
    </source>
</evidence>
<dbReference type="Pfam" id="PF14880">
    <property type="entry name" value="COX14"/>
    <property type="match status" value="1"/>
</dbReference>
<protein>
    <submittedName>
        <fullName evidence="6">Uncharacterized protein</fullName>
    </submittedName>
</protein>
<proteinExistence type="evidence at transcript level"/>
<dbReference type="EMBL" id="GDAI01001843">
    <property type="protein sequence ID" value="JAI15760.1"/>
    <property type="molecule type" value="mRNA"/>
</dbReference>
<evidence type="ECO:0000256" key="3">
    <source>
        <dbReference type="ARBA" id="ARBA00022989"/>
    </source>
</evidence>
<name>A0A0K8TPD8_TABBR</name>
<sequence length="67" mass="7744">LKKAVGNNVLDKMHRGVVWTCIGLTIYGGYLLSLRFHRYFTVIRPAKKQAELRLTQEEPVIDEQEIS</sequence>
<dbReference type="AlphaFoldDB" id="A0A0K8TPD8"/>
<comment type="subcellular location">
    <subcellularLocation>
        <location evidence="1">Membrane</location>
        <topology evidence="1">Single-pass membrane protein</topology>
    </subcellularLocation>
</comment>
<evidence type="ECO:0000256" key="4">
    <source>
        <dbReference type="ARBA" id="ARBA00023136"/>
    </source>
</evidence>
<dbReference type="GO" id="GO:0016020">
    <property type="term" value="C:membrane"/>
    <property type="evidence" value="ECO:0007669"/>
    <property type="project" value="UniProtKB-SubCell"/>
</dbReference>
<dbReference type="InterPro" id="IPR029208">
    <property type="entry name" value="COX14"/>
</dbReference>
<feature type="non-terminal residue" evidence="6">
    <location>
        <position position="1"/>
    </location>
</feature>
<keyword evidence="3 5" id="KW-1133">Transmembrane helix</keyword>
<evidence type="ECO:0000256" key="2">
    <source>
        <dbReference type="ARBA" id="ARBA00022692"/>
    </source>
</evidence>
<feature type="transmembrane region" description="Helical" evidence="5">
    <location>
        <begin position="16"/>
        <end position="34"/>
    </location>
</feature>
<evidence type="ECO:0000256" key="5">
    <source>
        <dbReference type="SAM" id="Phobius"/>
    </source>
</evidence>
<organism evidence="6">
    <name type="scientific">Tabanus bromius</name>
    <name type="common">Band-eyed brown horse fly</name>
    <dbReference type="NCBI Taxonomy" id="304241"/>
    <lineage>
        <taxon>Eukaryota</taxon>
        <taxon>Metazoa</taxon>
        <taxon>Ecdysozoa</taxon>
        <taxon>Arthropoda</taxon>
        <taxon>Hexapoda</taxon>
        <taxon>Insecta</taxon>
        <taxon>Pterygota</taxon>
        <taxon>Neoptera</taxon>
        <taxon>Endopterygota</taxon>
        <taxon>Diptera</taxon>
        <taxon>Brachycera</taxon>
        <taxon>Tabanomorpha</taxon>
        <taxon>Tabanoidea</taxon>
        <taxon>Tabanidae</taxon>
        <taxon>Tabanus</taxon>
    </lineage>
</organism>
<reference evidence="6" key="1">
    <citation type="journal article" date="2015" name="Insect Biochem. Mol. Biol.">
        <title>An insight into the sialome of the horse fly, Tabanus bromius.</title>
        <authorList>
            <person name="Ribeiro J.M."/>
            <person name="Kazimirova M."/>
            <person name="Takac P."/>
            <person name="Andersen J.F."/>
            <person name="Francischetti I.M."/>
        </authorList>
    </citation>
    <scope>NUCLEOTIDE SEQUENCE</scope>
</reference>
<evidence type="ECO:0000313" key="6">
    <source>
        <dbReference type="EMBL" id="JAI15760.1"/>
    </source>
</evidence>
<accession>A0A0K8TPD8</accession>
<keyword evidence="4 5" id="KW-0472">Membrane</keyword>
<keyword evidence="2 5" id="KW-0812">Transmembrane</keyword>